<evidence type="ECO:0000313" key="1">
    <source>
        <dbReference type="EMBL" id="SSZ38865.1"/>
    </source>
</evidence>
<dbReference type="Proteomes" id="UP000253846">
    <property type="component" value="Unassembled WGS sequence"/>
</dbReference>
<dbReference type="AlphaFoldDB" id="A0A336NA01"/>
<gene>
    <name evidence="1" type="ORF">NCTC12860_00047</name>
</gene>
<protein>
    <submittedName>
        <fullName evidence="1">Uncharacterized protein</fullName>
    </submittedName>
</protein>
<reference evidence="1 2" key="1">
    <citation type="submission" date="2018-06" db="EMBL/GenBank/DDBJ databases">
        <authorList>
            <consortium name="Pathogen Informatics"/>
            <person name="Doyle S."/>
        </authorList>
    </citation>
    <scope>NUCLEOTIDE SEQUENCE [LARGE SCALE GENOMIC DNA]</scope>
    <source>
        <strain evidence="1 2">NCTC12860</strain>
    </source>
</reference>
<evidence type="ECO:0000313" key="2">
    <source>
        <dbReference type="Proteomes" id="UP000253846"/>
    </source>
</evidence>
<dbReference type="EMBL" id="UFTD01000001">
    <property type="protein sequence ID" value="SSZ38865.1"/>
    <property type="molecule type" value="Genomic_DNA"/>
</dbReference>
<organism evidence="1 2">
    <name type="scientific">Bartonella grahamii</name>
    <dbReference type="NCBI Taxonomy" id="33045"/>
    <lineage>
        <taxon>Bacteria</taxon>
        <taxon>Pseudomonadati</taxon>
        <taxon>Pseudomonadota</taxon>
        <taxon>Alphaproteobacteria</taxon>
        <taxon>Hyphomicrobiales</taxon>
        <taxon>Bartonellaceae</taxon>
        <taxon>Bartonella</taxon>
    </lineage>
</organism>
<sequence>MLIILKVICCLISHYASLGLLLRISKKTACQLFQPLKYKAVVESKVLYDEPLKQLERKKVEKISFSTFFIFLLNSTTCMSKHSINFSGI</sequence>
<name>A0A336NA01_BARGR</name>
<proteinExistence type="predicted"/>
<accession>A0A336NA01</accession>